<name>A0A1F6GL19_9PROT</name>
<feature type="binding site" evidence="7">
    <location>
        <position position="194"/>
    </location>
    <ligand>
        <name>Zn(2+)</name>
        <dbReference type="ChEBI" id="CHEBI:29105"/>
    </ligand>
</feature>
<feature type="transmembrane region" description="Helical" evidence="8">
    <location>
        <begin position="109"/>
        <end position="129"/>
    </location>
</feature>
<evidence type="ECO:0000256" key="6">
    <source>
        <dbReference type="ARBA" id="ARBA00023136"/>
    </source>
</evidence>
<evidence type="ECO:0000256" key="1">
    <source>
        <dbReference type="ARBA" id="ARBA00004651"/>
    </source>
</evidence>
<dbReference type="Proteomes" id="UP000177583">
    <property type="component" value="Unassembled WGS sequence"/>
</dbReference>
<feature type="binding site" evidence="7">
    <location>
        <position position="68"/>
    </location>
    <ligand>
        <name>Zn(2+)</name>
        <dbReference type="ChEBI" id="CHEBI:29105"/>
    </ligand>
</feature>
<reference evidence="9 10" key="1">
    <citation type="journal article" date="2016" name="Nat. Commun.">
        <title>Thousands of microbial genomes shed light on interconnected biogeochemical processes in an aquifer system.</title>
        <authorList>
            <person name="Anantharaman K."/>
            <person name="Brown C.T."/>
            <person name="Hug L.A."/>
            <person name="Sharon I."/>
            <person name="Castelle C.J."/>
            <person name="Probst A.J."/>
            <person name="Thomas B.C."/>
            <person name="Singh A."/>
            <person name="Wilkins M.J."/>
            <person name="Karaoz U."/>
            <person name="Brodie E.L."/>
            <person name="Williams K.H."/>
            <person name="Hubbard S.S."/>
            <person name="Banfield J.F."/>
        </authorList>
    </citation>
    <scope>NUCLEOTIDE SEQUENCE [LARGE SCALE GENOMIC DNA]</scope>
</reference>
<feature type="transmembrane region" description="Helical" evidence="8">
    <location>
        <begin position="195"/>
        <end position="213"/>
    </location>
</feature>
<evidence type="ECO:0000313" key="9">
    <source>
        <dbReference type="EMBL" id="OGG98799.1"/>
    </source>
</evidence>
<dbReference type="GO" id="GO:0046872">
    <property type="term" value="F:metal ion binding"/>
    <property type="evidence" value="ECO:0007669"/>
    <property type="project" value="UniProtKB-KW"/>
</dbReference>
<evidence type="ECO:0000256" key="3">
    <source>
        <dbReference type="ARBA" id="ARBA00022475"/>
    </source>
</evidence>
<comment type="caution">
    <text evidence="9">The sequence shown here is derived from an EMBL/GenBank/DDBJ whole genome shotgun (WGS) entry which is preliminary data.</text>
</comment>
<keyword evidence="7" id="KW-0862">Zinc</keyword>
<evidence type="ECO:0000256" key="7">
    <source>
        <dbReference type="PIRSR" id="PIRSR604254-1"/>
    </source>
</evidence>
<keyword evidence="6 8" id="KW-0472">Membrane</keyword>
<organism evidence="9 10">
    <name type="scientific">Candidatus Lambdaproteobacteria bacterium RIFOXYD2_FULL_56_26</name>
    <dbReference type="NCBI Taxonomy" id="1817773"/>
    <lineage>
        <taxon>Bacteria</taxon>
        <taxon>Pseudomonadati</taxon>
        <taxon>Pseudomonadota</taxon>
        <taxon>Candidatus Lambdaproteobacteria</taxon>
    </lineage>
</organism>
<keyword evidence="3" id="KW-1003">Cell membrane</keyword>
<dbReference type="PANTHER" id="PTHR20855">
    <property type="entry name" value="ADIPOR/PROGESTIN RECEPTOR-RELATED"/>
    <property type="match status" value="1"/>
</dbReference>
<keyword evidence="7" id="KW-0479">Metal-binding</keyword>
<proteinExistence type="inferred from homology"/>
<keyword evidence="5 8" id="KW-1133">Transmembrane helix</keyword>
<dbReference type="PANTHER" id="PTHR20855:SF3">
    <property type="entry name" value="LD03007P"/>
    <property type="match status" value="1"/>
</dbReference>
<comment type="similarity">
    <text evidence="2">Belongs to the UPF0073 (Hly-III) family.</text>
</comment>
<evidence type="ECO:0000256" key="2">
    <source>
        <dbReference type="ARBA" id="ARBA00008488"/>
    </source>
</evidence>
<dbReference type="GO" id="GO:0005886">
    <property type="term" value="C:plasma membrane"/>
    <property type="evidence" value="ECO:0007669"/>
    <property type="project" value="UniProtKB-SubCell"/>
</dbReference>
<feature type="binding site" evidence="7">
    <location>
        <position position="190"/>
    </location>
    <ligand>
        <name>Zn(2+)</name>
        <dbReference type="ChEBI" id="CHEBI:29105"/>
    </ligand>
</feature>
<sequence length="218" mass="24065">MAPPQKNPLPFEELANSWSHGLGAGAAVVGVTLILILAAQRADGYSVAGLSVYGASLVLLYLVSAFFHGVKNPRLKEALKLADHCSIYLLIAGTYTPFLLTFLRGPWGWSLFGVIWGLAVLGILGKVLWRNRFHRVAVALYLGMGWLILVAFKPMSETFPVGLVWWVLAGGLFYSFGVIFYLWERLPYNHGVWHLFVLAGSLSHFLGMLFYLIPAEAP</sequence>
<dbReference type="AlphaFoldDB" id="A0A1F6GL19"/>
<feature type="transmembrane region" description="Helical" evidence="8">
    <location>
        <begin position="136"/>
        <end position="152"/>
    </location>
</feature>
<feature type="transmembrane region" description="Helical" evidence="8">
    <location>
        <begin position="45"/>
        <end position="67"/>
    </location>
</feature>
<dbReference type="Pfam" id="PF03006">
    <property type="entry name" value="HlyIII"/>
    <property type="match status" value="1"/>
</dbReference>
<evidence type="ECO:0000256" key="4">
    <source>
        <dbReference type="ARBA" id="ARBA00022692"/>
    </source>
</evidence>
<dbReference type="InterPro" id="IPR005744">
    <property type="entry name" value="Hy-lIII"/>
</dbReference>
<dbReference type="InterPro" id="IPR004254">
    <property type="entry name" value="AdipoR/HlyIII-related"/>
</dbReference>
<dbReference type="GO" id="GO:0140911">
    <property type="term" value="F:pore-forming activity"/>
    <property type="evidence" value="ECO:0007669"/>
    <property type="project" value="InterPro"/>
</dbReference>
<keyword evidence="4 8" id="KW-0812">Transmembrane</keyword>
<comment type="subcellular location">
    <subcellularLocation>
        <location evidence="1">Cell membrane</location>
        <topology evidence="1">Multi-pass membrane protein</topology>
    </subcellularLocation>
</comment>
<evidence type="ECO:0000256" key="8">
    <source>
        <dbReference type="SAM" id="Phobius"/>
    </source>
</evidence>
<gene>
    <name evidence="9" type="ORF">A2557_13440</name>
</gene>
<accession>A0A1F6GL19</accession>
<feature type="transmembrane region" description="Helical" evidence="8">
    <location>
        <begin position="21"/>
        <end position="39"/>
    </location>
</feature>
<dbReference type="NCBIfam" id="TIGR01065">
    <property type="entry name" value="hlyIII"/>
    <property type="match status" value="1"/>
</dbReference>
<feature type="transmembrane region" description="Helical" evidence="8">
    <location>
        <begin position="164"/>
        <end position="183"/>
    </location>
</feature>
<protein>
    <submittedName>
        <fullName evidence="9">Hemolysin III</fullName>
    </submittedName>
</protein>
<evidence type="ECO:0000256" key="5">
    <source>
        <dbReference type="ARBA" id="ARBA00022989"/>
    </source>
</evidence>
<dbReference type="EMBL" id="MFNF01000068">
    <property type="protein sequence ID" value="OGG98799.1"/>
    <property type="molecule type" value="Genomic_DNA"/>
</dbReference>
<evidence type="ECO:0000313" key="10">
    <source>
        <dbReference type="Proteomes" id="UP000177583"/>
    </source>
</evidence>